<reference evidence="1" key="1">
    <citation type="submission" date="2023-06" db="EMBL/GenBank/DDBJ databases">
        <authorList>
            <person name="Delattre M."/>
        </authorList>
    </citation>
    <scope>NUCLEOTIDE SEQUENCE</scope>
    <source>
        <strain evidence="1">AF72</strain>
    </source>
</reference>
<name>A0AA36FRW1_9BILA</name>
<sequence>MAGLGGQKYQDMEANKPKNEICESFAKIIETDENADKVRVVEILRTRACNDALLPLQPIYAPLIDWLFPSLGSGYQKLHDCWRALETERNPWPRASGNCDEITREYALRVNNDAKKCGYGEADQGFVARLTQLKVHENVIGNANAPAAVRNCRQEIVEALARLDTIKQENEL</sequence>
<evidence type="ECO:0000313" key="2">
    <source>
        <dbReference type="Proteomes" id="UP001177023"/>
    </source>
</evidence>
<organism evidence="1 2">
    <name type="scientific">Mesorhabditis spiculigera</name>
    <dbReference type="NCBI Taxonomy" id="96644"/>
    <lineage>
        <taxon>Eukaryota</taxon>
        <taxon>Metazoa</taxon>
        <taxon>Ecdysozoa</taxon>
        <taxon>Nematoda</taxon>
        <taxon>Chromadorea</taxon>
        <taxon>Rhabditida</taxon>
        <taxon>Rhabditina</taxon>
        <taxon>Rhabditomorpha</taxon>
        <taxon>Rhabditoidea</taxon>
        <taxon>Rhabditidae</taxon>
        <taxon>Mesorhabditinae</taxon>
        <taxon>Mesorhabditis</taxon>
    </lineage>
</organism>
<dbReference type="EMBL" id="CATQJA010000916">
    <property type="protein sequence ID" value="CAJ0564785.1"/>
    <property type="molecule type" value="Genomic_DNA"/>
</dbReference>
<dbReference type="AlphaFoldDB" id="A0AA36FRW1"/>
<protein>
    <submittedName>
        <fullName evidence="1">Uncharacterized protein</fullName>
    </submittedName>
</protein>
<feature type="non-terminal residue" evidence="1">
    <location>
        <position position="1"/>
    </location>
</feature>
<keyword evidence="2" id="KW-1185">Reference proteome</keyword>
<dbReference type="Proteomes" id="UP001177023">
    <property type="component" value="Unassembled WGS sequence"/>
</dbReference>
<gene>
    <name evidence="1" type="ORF">MSPICULIGERA_LOCUS3454</name>
</gene>
<proteinExistence type="predicted"/>
<accession>A0AA36FRW1</accession>
<comment type="caution">
    <text evidence="1">The sequence shown here is derived from an EMBL/GenBank/DDBJ whole genome shotgun (WGS) entry which is preliminary data.</text>
</comment>
<evidence type="ECO:0000313" key="1">
    <source>
        <dbReference type="EMBL" id="CAJ0564785.1"/>
    </source>
</evidence>